<dbReference type="KEGG" id="pxu:106113540"/>
<evidence type="ECO:0000256" key="1">
    <source>
        <dbReference type="SAM" id="MobiDB-lite"/>
    </source>
</evidence>
<dbReference type="RefSeq" id="XP_013161824.1">
    <property type="nucleotide sequence ID" value="XM_013306370.1"/>
</dbReference>
<organism evidence="3">
    <name type="scientific">Papilio xuthus</name>
    <name type="common">Asian swallowtail butterfly</name>
    <dbReference type="NCBI Taxonomy" id="66420"/>
    <lineage>
        <taxon>Eukaryota</taxon>
        <taxon>Metazoa</taxon>
        <taxon>Ecdysozoa</taxon>
        <taxon>Arthropoda</taxon>
        <taxon>Hexapoda</taxon>
        <taxon>Insecta</taxon>
        <taxon>Pterygota</taxon>
        <taxon>Neoptera</taxon>
        <taxon>Endopterygota</taxon>
        <taxon>Lepidoptera</taxon>
        <taxon>Glossata</taxon>
        <taxon>Ditrysia</taxon>
        <taxon>Papilionoidea</taxon>
        <taxon>Papilionidae</taxon>
        <taxon>Papilioninae</taxon>
        <taxon>Papilio</taxon>
    </lineage>
</organism>
<name>A0AAJ7E409_PAPXU</name>
<reference evidence="3" key="1">
    <citation type="submission" date="2025-08" db="UniProtKB">
        <authorList>
            <consortium name="RefSeq"/>
        </authorList>
    </citation>
    <scope>IDENTIFICATION</scope>
</reference>
<feature type="chain" id="PRO_5042525524" evidence="2">
    <location>
        <begin position="25"/>
        <end position="277"/>
    </location>
</feature>
<gene>
    <name evidence="3" type="primary">LOC106113540</name>
</gene>
<feature type="region of interest" description="Disordered" evidence="1">
    <location>
        <begin position="65"/>
        <end position="89"/>
    </location>
</feature>
<feature type="region of interest" description="Disordered" evidence="1">
    <location>
        <begin position="235"/>
        <end position="277"/>
    </location>
</feature>
<dbReference type="Proteomes" id="UP000694872">
    <property type="component" value="Unplaced"/>
</dbReference>
<feature type="compositionally biased region" description="Basic and acidic residues" evidence="1">
    <location>
        <begin position="245"/>
        <end position="268"/>
    </location>
</feature>
<sequence length="277" mass="31356">MDMWMKVWPALAAVAVAVSSAALGTPVEQFKAEEYNSSEAVDSLRRQLMKDNYDYMLEANTERPYRYHAESDDGEPPTEAVRSSTSSTLETPVDFYTKVTRRDVTRTTTDLRDLRRNPMYDQRSKYVAPSERRKLATAGADKILYDDDKARRQNDRHILTNPAVTDVHTEVSDDPTPPYELGESRRHDGAADTTVKYSLLKVAAARRSGRRAHLVKEEKPGEVSIVNLGEGAVPQFRLPRPRAQYMRDSDPESDRDSPREPRAPRAHLEPLPAVDLD</sequence>
<proteinExistence type="predicted"/>
<dbReference type="AlphaFoldDB" id="A0AAJ7E409"/>
<protein>
    <submittedName>
        <fullName evidence="3">Uncharacterized protein LOC106113540</fullName>
    </submittedName>
</protein>
<dbReference type="GeneID" id="106113540"/>
<evidence type="ECO:0000256" key="2">
    <source>
        <dbReference type="SAM" id="SignalP"/>
    </source>
</evidence>
<keyword evidence="2" id="KW-0732">Signal</keyword>
<evidence type="ECO:0000313" key="3">
    <source>
        <dbReference type="RefSeq" id="XP_013161824.1"/>
    </source>
</evidence>
<feature type="signal peptide" evidence="2">
    <location>
        <begin position="1"/>
        <end position="24"/>
    </location>
</feature>
<feature type="region of interest" description="Disordered" evidence="1">
    <location>
        <begin position="165"/>
        <end position="192"/>
    </location>
</feature>
<accession>A0AAJ7E409</accession>